<feature type="domain" description="Pili assembly chaperone C-terminal" evidence="9">
    <location>
        <begin position="161"/>
        <end position="217"/>
    </location>
</feature>
<evidence type="ECO:0000313" key="10">
    <source>
        <dbReference type="EMBL" id="EHM39492.1"/>
    </source>
</evidence>
<evidence type="ECO:0000259" key="8">
    <source>
        <dbReference type="Pfam" id="PF00345"/>
    </source>
</evidence>
<keyword evidence="6 7" id="KW-0143">Chaperone</keyword>
<gene>
    <name evidence="10" type="ORF">HMPREF0454_03831</name>
</gene>
<evidence type="ECO:0000256" key="5">
    <source>
        <dbReference type="ARBA" id="ARBA00022764"/>
    </source>
</evidence>
<dbReference type="Pfam" id="PF02753">
    <property type="entry name" value="PapD_C"/>
    <property type="match status" value="1"/>
</dbReference>
<evidence type="ECO:0000256" key="1">
    <source>
        <dbReference type="ARBA" id="ARBA00004418"/>
    </source>
</evidence>
<comment type="subcellular location">
    <subcellularLocation>
        <location evidence="1 7">Periplasm</location>
    </subcellularLocation>
</comment>
<evidence type="ECO:0000256" key="3">
    <source>
        <dbReference type="ARBA" id="ARBA00022558"/>
    </source>
</evidence>
<dbReference type="InterPro" id="IPR016148">
    <property type="entry name" value="Pili_assmbl_chaperone_C"/>
</dbReference>
<dbReference type="InterPro" id="IPR036316">
    <property type="entry name" value="Pili_assmbl_chap_C_dom_sf"/>
</dbReference>
<dbReference type="PANTHER" id="PTHR30251">
    <property type="entry name" value="PILUS ASSEMBLY CHAPERONE"/>
    <property type="match status" value="1"/>
</dbReference>
<dbReference type="InterPro" id="IPR013783">
    <property type="entry name" value="Ig-like_fold"/>
</dbReference>
<name>G9YB52_HAFAL</name>
<dbReference type="Gene3D" id="2.60.40.10">
    <property type="entry name" value="Immunoglobulins"/>
    <property type="match status" value="2"/>
</dbReference>
<organism evidence="10 11">
    <name type="scientific">Hafnia alvei ATCC 51873</name>
    <dbReference type="NCBI Taxonomy" id="1002364"/>
    <lineage>
        <taxon>Bacteria</taxon>
        <taxon>Pseudomonadati</taxon>
        <taxon>Pseudomonadota</taxon>
        <taxon>Gammaproteobacteria</taxon>
        <taxon>Enterobacterales</taxon>
        <taxon>Hafniaceae</taxon>
        <taxon>Hafnia</taxon>
    </lineage>
</organism>
<comment type="similarity">
    <text evidence="2 7">Belongs to the periplasmic pilus chaperone family.</text>
</comment>
<evidence type="ECO:0000256" key="2">
    <source>
        <dbReference type="ARBA" id="ARBA00007399"/>
    </source>
</evidence>
<proteinExistence type="inferred from homology"/>
<accession>G9YB52</accession>
<dbReference type="Pfam" id="PF00345">
    <property type="entry name" value="PapD_N"/>
    <property type="match status" value="1"/>
</dbReference>
<dbReference type="AlphaFoldDB" id="G9YB52"/>
<reference evidence="10 11" key="1">
    <citation type="submission" date="2011-08" db="EMBL/GenBank/DDBJ databases">
        <authorList>
            <person name="Weinstock G."/>
            <person name="Sodergren E."/>
            <person name="Clifton S."/>
            <person name="Fulton L."/>
            <person name="Fulton B."/>
            <person name="Courtney L."/>
            <person name="Fronick C."/>
            <person name="Harrison M."/>
            <person name="Strong C."/>
            <person name="Farmer C."/>
            <person name="Delahaunty K."/>
            <person name="Markovic C."/>
            <person name="Hall O."/>
            <person name="Minx P."/>
            <person name="Tomlinson C."/>
            <person name="Mitreva M."/>
            <person name="Hou S."/>
            <person name="Chen J."/>
            <person name="Wollam A."/>
            <person name="Pepin K.H."/>
            <person name="Johnson M."/>
            <person name="Bhonagiri V."/>
            <person name="Zhang X."/>
            <person name="Suruliraj S."/>
            <person name="Warren W."/>
            <person name="Chinwalla A."/>
            <person name="Mardis E.R."/>
            <person name="Wilson R.K."/>
        </authorList>
    </citation>
    <scope>NUCLEOTIDE SEQUENCE [LARGE SCALE GENOMIC DNA]</scope>
    <source>
        <strain evidence="10 11">ATCC 51873</strain>
    </source>
</reference>
<sequence length="226" mass="24625">MLSLSITPIIASAGVVVGGTRLIFDGSRKEASLSVRSNDKDKSPYLIQSFIDNNGPKGNTPSPDKLPFIVTPPLFRLEAGQENVLRIIRTGGALPEDRESVFWMNVKAIPANNPADSGKNVLRFSIKNRIKLFYRPPSLKKQPEKLFNDVTFSATGDTLTVHNPTGYYLTFYSLSVGGQSVDTTDVMVPPKGSARYHLSKMGVGPVKFQYINDYGSASDVLTVGVL</sequence>
<dbReference type="SUPFAM" id="SSF49584">
    <property type="entry name" value="Periplasmic chaperone C-domain"/>
    <property type="match status" value="1"/>
</dbReference>
<dbReference type="InterPro" id="IPR001829">
    <property type="entry name" value="Pili_assmbl_chaperone_bac"/>
</dbReference>
<feature type="domain" description="Pili assembly chaperone N-terminal" evidence="8">
    <location>
        <begin position="14"/>
        <end position="139"/>
    </location>
</feature>
<dbReference type="InterPro" id="IPR018046">
    <property type="entry name" value="Pili_assmbl_chaperone_CS"/>
</dbReference>
<keyword evidence="4" id="KW-0732">Signal</keyword>
<evidence type="ECO:0000256" key="6">
    <source>
        <dbReference type="ARBA" id="ARBA00023186"/>
    </source>
</evidence>
<dbReference type="PANTHER" id="PTHR30251:SF11">
    <property type="entry name" value="CHAPERONE PROTEIN FIMC-RELATED"/>
    <property type="match status" value="1"/>
</dbReference>
<dbReference type="InterPro" id="IPR016147">
    <property type="entry name" value="Pili_assmbl_chaperone_N"/>
</dbReference>
<dbReference type="PATRIC" id="fig|1002364.3.peg.3453"/>
<dbReference type="GO" id="GO:0030288">
    <property type="term" value="C:outer membrane-bounded periplasmic space"/>
    <property type="evidence" value="ECO:0007669"/>
    <property type="project" value="InterPro"/>
</dbReference>
<evidence type="ECO:0000256" key="7">
    <source>
        <dbReference type="RuleBase" id="RU003918"/>
    </source>
</evidence>
<keyword evidence="5" id="KW-0574">Periplasm</keyword>
<protein>
    <submittedName>
        <fullName evidence="10">Gram-negative pili assembly chaperone domain protein</fullName>
    </submittedName>
</protein>
<keyword evidence="3" id="KW-1029">Fimbrium biogenesis</keyword>
<evidence type="ECO:0000259" key="9">
    <source>
        <dbReference type="Pfam" id="PF02753"/>
    </source>
</evidence>
<dbReference type="GO" id="GO:0071555">
    <property type="term" value="P:cell wall organization"/>
    <property type="evidence" value="ECO:0007669"/>
    <property type="project" value="InterPro"/>
</dbReference>
<dbReference type="FunFam" id="2.60.40.10:FF:000458">
    <property type="entry name" value="Molecular chaperone FimC"/>
    <property type="match status" value="1"/>
</dbReference>
<dbReference type="Proteomes" id="UP000005959">
    <property type="component" value="Unassembled WGS sequence"/>
</dbReference>
<dbReference type="PROSITE" id="PS00635">
    <property type="entry name" value="PILI_CHAPERONE"/>
    <property type="match status" value="1"/>
</dbReference>
<dbReference type="EMBL" id="AGCI01000092">
    <property type="protein sequence ID" value="EHM39492.1"/>
    <property type="molecule type" value="Genomic_DNA"/>
</dbReference>
<dbReference type="InterPro" id="IPR050643">
    <property type="entry name" value="Periplasmic_pilus_chap"/>
</dbReference>
<dbReference type="HOGENOM" id="CLU_070768_0_2_6"/>
<comment type="caution">
    <text evidence="10">The sequence shown here is derived from an EMBL/GenBank/DDBJ whole genome shotgun (WGS) entry which is preliminary data.</text>
</comment>
<evidence type="ECO:0000256" key="4">
    <source>
        <dbReference type="ARBA" id="ARBA00022729"/>
    </source>
</evidence>
<evidence type="ECO:0000313" key="11">
    <source>
        <dbReference type="Proteomes" id="UP000005959"/>
    </source>
</evidence>
<dbReference type="InterPro" id="IPR008962">
    <property type="entry name" value="PapD-like_sf"/>
</dbReference>
<dbReference type="SUPFAM" id="SSF49354">
    <property type="entry name" value="PapD-like"/>
    <property type="match status" value="1"/>
</dbReference>
<dbReference type="PRINTS" id="PR00969">
    <property type="entry name" value="CHAPERONPILI"/>
</dbReference>